<feature type="region of interest" description="Disordered" evidence="1">
    <location>
        <begin position="360"/>
        <end position="399"/>
    </location>
</feature>
<proteinExistence type="predicted"/>
<dbReference type="RefSeq" id="WP_342323931.1">
    <property type="nucleotide sequence ID" value="NZ_CP151800.1"/>
</dbReference>
<keyword evidence="4" id="KW-1185">Reference proteome</keyword>
<feature type="domain" description="Flagellar hook-length control protein-like C-terminal" evidence="2">
    <location>
        <begin position="289"/>
        <end position="370"/>
    </location>
</feature>
<evidence type="ECO:0000259" key="2">
    <source>
        <dbReference type="Pfam" id="PF02120"/>
    </source>
</evidence>
<dbReference type="Proteomes" id="UP001466893">
    <property type="component" value="Chromosome"/>
</dbReference>
<gene>
    <name evidence="3" type="ORF">AAEY27_05650</name>
</gene>
<feature type="region of interest" description="Disordered" evidence="1">
    <location>
        <begin position="1"/>
        <end position="77"/>
    </location>
</feature>
<dbReference type="EMBL" id="CP151800">
    <property type="protein sequence ID" value="WZV99378.1"/>
    <property type="molecule type" value="Genomic_DNA"/>
</dbReference>
<dbReference type="InterPro" id="IPR052563">
    <property type="entry name" value="FliK"/>
</dbReference>
<sequence>MIIKNSTPASQPDAGRQTASTSSAQEEGPFSSELKKQMSSGQTQKSEDPRSPQDKTKKHVDKKAAPADASTQVAATPLPADPLADAAKNLAMPIDVTTADALLAQGAQTAQPSLADLAALPQEATDPALAAVPASGLPTTALPVDAQTADPLTSVNFTAVLNDKEATAAKAGKEGASEGVKFQAAAQVAKPTAPLTDKTVDGTRPPSQLPASDASTLTANTQAAPVSESLTNALHAFKAGEPVLTPTTVAQAAPITAAATTPAVSTTAVATGALQAEVGTPAWQQSLGQQIAVFTRNGVHHAELRLHPEDLGSLQVSLKVNNDQAQVHFVAESHQVRAALESALPNLRTMLQESGIELGQSSVGADTSSSAGDAQSGNGTGQGKSDSAQGDLTISAEEERPVLTRVMHYSRGINTFA</sequence>
<dbReference type="PANTHER" id="PTHR37533">
    <property type="entry name" value="FLAGELLAR HOOK-LENGTH CONTROL PROTEIN"/>
    <property type="match status" value="1"/>
</dbReference>
<feature type="compositionally biased region" description="Polar residues" evidence="1">
    <location>
        <begin position="1"/>
        <end position="10"/>
    </location>
</feature>
<feature type="compositionally biased region" description="Basic and acidic residues" evidence="1">
    <location>
        <begin position="45"/>
        <end position="55"/>
    </location>
</feature>
<feature type="compositionally biased region" description="Polar residues" evidence="1">
    <location>
        <begin position="205"/>
        <end position="220"/>
    </location>
</feature>
<dbReference type="Gene3D" id="3.30.750.140">
    <property type="match status" value="1"/>
</dbReference>
<evidence type="ECO:0000256" key="1">
    <source>
        <dbReference type="SAM" id="MobiDB-lite"/>
    </source>
</evidence>
<keyword evidence="3" id="KW-0969">Cilium</keyword>
<evidence type="ECO:0000313" key="3">
    <source>
        <dbReference type="EMBL" id="WZV99378.1"/>
    </source>
</evidence>
<organism evidence="3 4">
    <name type="scientific">Kosakonia calanthes</name>
    <dbReference type="NCBI Taxonomy" id="3139408"/>
    <lineage>
        <taxon>Bacteria</taxon>
        <taxon>Pseudomonadati</taxon>
        <taxon>Pseudomonadota</taxon>
        <taxon>Gammaproteobacteria</taxon>
        <taxon>Enterobacterales</taxon>
        <taxon>Enterobacteriaceae</taxon>
        <taxon>Kosakonia</taxon>
    </lineage>
</organism>
<keyword evidence="3" id="KW-0282">Flagellum</keyword>
<feature type="region of interest" description="Disordered" evidence="1">
    <location>
        <begin position="184"/>
        <end position="220"/>
    </location>
</feature>
<dbReference type="CDD" id="cd17470">
    <property type="entry name" value="T3SS_Flik_C"/>
    <property type="match status" value="1"/>
</dbReference>
<reference evidence="3 4" key="1">
    <citation type="submission" date="2024-04" db="EMBL/GenBank/DDBJ databases">
        <title>Kosakonia calanthae sp. nov., a halophilic bacterium isolated from leaves of Calanthe tiplacata.</title>
        <authorList>
            <person name="Wu P."/>
        </authorList>
    </citation>
    <scope>NUCLEOTIDE SEQUENCE [LARGE SCALE GENOMIC DNA]</scope>
    <source>
        <strain evidence="3 4">BYX6</strain>
    </source>
</reference>
<keyword evidence="3" id="KW-0966">Cell projection</keyword>
<dbReference type="Pfam" id="PF02120">
    <property type="entry name" value="Flg_hook"/>
    <property type="match status" value="1"/>
</dbReference>
<evidence type="ECO:0000313" key="4">
    <source>
        <dbReference type="Proteomes" id="UP001466893"/>
    </source>
</evidence>
<protein>
    <submittedName>
        <fullName evidence="3">Flagellar hook-length control protein FliK</fullName>
    </submittedName>
</protein>
<dbReference type="InterPro" id="IPR038610">
    <property type="entry name" value="FliK-like_C_sf"/>
</dbReference>
<feature type="compositionally biased region" description="Polar residues" evidence="1">
    <location>
        <begin position="360"/>
        <end position="392"/>
    </location>
</feature>
<dbReference type="InterPro" id="IPR021136">
    <property type="entry name" value="Flagellar_hook_control-like_C"/>
</dbReference>
<dbReference type="PANTHER" id="PTHR37533:SF2">
    <property type="entry name" value="FLAGELLAR HOOK-LENGTH CONTROL PROTEIN"/>
    <property type="match status" value="1"/>
</dbReference>
<accession>A0ABZ3BD24</accession>
<name>A0ABZ3BD24_9ENTR</name>